<gene>
    <name evidence="11" type="ORF">ACFQ2V_03000</name>
</gene>
<feature type="transmembrane region" description="Helical" evidence="9">
    <location>
        <begin position="123"/>
        <end position="147"/>
    </location>
</feature>
<feature type="transmembrane region" description="Helical" evidence="9">
    <location>
        <begin position="23"/>
        <end position="43"/>
    </location>
</feature>
<keyword evidence="4" id="KW-0808">Transferase</keyword>
<feature type="transmembrane region" description="Helical" evidence="9">
    <location>
        <begin position="79"/>
        <end position="111"/>
    </location>
</feature>
<dbReference type="Proteomes" id="UP001597046">
    <property type="component" value="Unassembled WGS sequence"/>
</dbReference>
<dbReference type="InterPro" id="IPR011712">
    <property type="entry name" value="Sig_transdc_His_kin_sub3_dim/P"/>
</dbReference>
<dbReference type="PANTHER" id="PTHR24421:SF10">
    <property type="entry name" value="NITRATE_NITRITE SENSOR PROTEIN NARQ"/>
    <property type="match status" value="1"/>
</dbReference>
<organism evidence="11 12">
    <name type="scientific">Terrabacter terrigena</name>
    <dbReference type="NCBI Taxonomy" id="574718"/>
    <lineage>
        <taxon>Bacteria</taxon>
        <taxon>Bacillati</taxon>
        <taxon>Actinomycetota</taxon>
        <taxon>Actinomycetes</taxon>
        <taxon>Micrococcales</taxon>
        <taxon>Intrasporangiaceae</taxon>
        <taxon>Terrabacter</taxon>
    </lineage>
</organism>
<keyword evidence="9" id="KW-0472">Membrane</keyword>
<keyword evidence="12" id="KW-1185">Reference proteome</keyword>
<proteinExistence type="predicted"/>
<accession>A0ABW3MSQ5</accession>
<evidence type="ECO:0000256" key="8">
    <source>
        <dbReference type="ARBA" id="ARBA00023012"/>
    </source>
</evidence>
<evidence type="ECO:0000256" key="9">
    <source>
        <dbReference type="SAM" id="Phobius"/>
    </source>
</evidence>
<keyword evidence="3" id="KW-0597">Phosphoprotein</keyword>
<evidence type="ECO:0000259" key="10">
    <source>
        <dbReference type="Pfam" id="PF07730"/>
    </source>
</evidence>
<dbReference type="Gene3D" id="1.20.5.1930">
    <property type="match status" value="1"/>
</dbReference>
<evidence type="ECO:0000256" key="1">
    <source>
        <dbReference type="ARBA" id="ARBA00000085"/>
    </source>
</evidence>
<dbReference type="RefSeq" id="WP_386050589.1">
    <property type="nucleotide sequence ID" value="NZ_JBHTKH010000001.1"/>
</dbReference>
<keyword evidence="5" id="KW-0547">Nucleotide-binding</keyword>
<evidence type="ECO:0000256" key="5">
    <source>
        <dbReference type="ARBA" id="ARBA00022741"/>
    </source>
</evidence>
<feature type="transmembrane region" description="Helical" evidence="9">
    <location>
        <begin position="159"/>
        <end position="177"/>
    </location>
</feature>
<comment type="catalytic activity">
    <reaction evidence="1">
        <text>ATP + protein L-histidine = ADP + protein N-phospho-L-histidine.</text>
        <dbReference type="EC" id="2.7.13.3"/>
    </reaction>
</comment>
<keyword evidence="9" id="KW-0812">Transmembrane</keyword>
<dbReference type="PANTHER" id="PTHR24421">
    <property type="entry name" value="NITRATE/NITRITE SENSOR PROTEIN NARX-RELATED"/>
    <property type="match status" value="1"/>
</dbReference>
<evidence type="ECO:0000313" key="12">
    <source>
        <dbReference type="Proteomes" id="UP001597046"/>
    </source>
</evidence>
<evidence type="ECO:0000256" key="4">
    <source>
        <dbReference type="ARBA" id="ARBA00022679"/>
    </source>
</evidence>
<sequence length="292" mass="30753">MTARPDVPAPAMPVGGRALVDRVGAIIALLYFVGSITVVAVVGRQAWWVNLGEQPTVLGYVGIGLGAVALLFLPRFPGATFAACGLLAFLLYALGAVLGLPTVLMALVALFGVTLWTDRRSGLWALTAALGSLGLATAMLFVRYGYFLPPLETFLGDRVAVFLFNSGAVVVLTWAVADQVRAAGERRTLQREAQTHAAEAAAHQLAERAAVSRADTLADRQRIAREMHDVVAHGLSVMIVQADGARFAAAADPDVATNALETIAATGRSSLAEMRRLLGVLRDEESLAPEAP</sequence>
<dbReference type="GO" id="GO:0016301">
    <property type="term" value="F:kinase activity"/>
    <property type="evidence" value="ECO:0007669"/>
    <property type="project" value="UniProtKB-KW"/>
</dbReference>
<comment type="caution">
    <text evidence="11">The sequence shown here is derived from an EMBL/GenBank/DDBJ whole genome shotgun (WGS) entry which is preliminary data.</text>
</comment>
<evidence type="ECO:0000256" key="3">
    <source>
        <dbReference type="ARBA" id="ARBA00022553"/>
    </source>
</evidence>
<keyword evidence="6 11" id="KW-0418">Kinase</keyword>
<evidence type="ECO:0000256" key="7">
    <source>
        <dbReference type="ARBA" id="ARBA00022840"/>
    </source>
</evidence>
<evidence type="ECO:0000256" key="2">
    <source>
        <dbReference type="ARBA" id="ARBA00012438"/>
    </source>
</evidence>
<keyword evidence="7" id="KW-0067">ATP-binding</keyword>
<name>A0ABW3MSQ5_9MICO</name>
<evidence type="ECO:0000313" key="11">
    <source>
        <dbReference type="EMBL" id="MFD1053262.1"/>
    </source>
</evidence>
<feature type="domain" description="Signal transduction histidine kinase subgroup 3 dimerisation and phosphoacceptor" evidence="10">
    <location>
        <begin position="220"/>
        <end position="284"/>
    </location>
</feature>
<keyword evidence="8" id="KW-0902">Two-component regulatory system</keyword>
<protein>
    <recommendedName>
        <fullName evidence="2">histidine kinase</fullName>
        <ecNumber evidence="2">2.7.13.3</ecNumber>
    </recommendedName>
</protein>
<dbReference type="InterPro" id="IPR050482">
    <property type="entry name" value="Sensor_HK_TwoCompSys"/>
</dbReference>
<evidence type="ECO:0000256" key="6">
    <source>
        <dbReference type="ARBA" id="ARBA00022777"/>
    </source>
</evidence>
<dbReference type="EC" id="2.7.13.3" evidence="2"/>
<keyword evidence="9" id="KW-1133">Transmembrane helix</keyword>
<feature type="transmembrane region" description="Helical" evidence="9">
    <location>
        <begin position="55"/>
        <end position="73"/>
    </location>
</feature>
<dbReference type="EMBL" id="JBHTKH010000001">
    <property type="protein sequence ID" value="MFD1053262.1"/>
    <property type="molecule type" value="Genomic_DNA"/>
</dbReference>
<reference evidence="12" key="1">
    <citation type="journal article" date="2019" name="Int. J. Syst. Evol. Microbiol.">
        <title>The Global Catalogue of Microorganisms (GCM) 10K type strain sequencing project: providing services to taxonomists for standard genome sequencing and annotation.</title>
        <authorList>
            <consortium name="The Broad Institute Genomics Platform"/>
            <consortium name="The Broad Institute Genome Sequencing Center for Infectious Disease"/>
            <person name="Wu L."/>
            <person name="Ma J."/>
        </authorList>
    </citation>
    <scope>NUCLEOTIDE SEQUENCE [LARGE SCALE GENOMIC DNA]</scope>
    <source>
        <strain evidence="12">CCUG 57508</strain>
    </source>
</reference>
<dbReference type="Pfam" id="PF07730">
    <property type="entry name" value="HisKA_3"/>
    <property type="match status" value="1"/>
</dbReference>